<comment type="caution">
    <text evidence="7">The sequence shown here is derived from an EMBL/GenBank/DDBJ whole genome shotgun (WGS) entry which is preliminary data.</text>
</comment>
<evidence type="ECO:0000256" key="1">
    <source>
        <dbReference type="ARBA" id="ARBA00004141"/>
    </source>
</evidence>
<dbReference type="PANTHER" id="PTHR11432">
    <property type="entry name" value="NADH DEHYDROGENASE SUBUNIT 1"/>
    <property type="match status" value="1"/>
</dbReference>
<dbReference type="AlphaFoldDB" id="A0A7W7ZFH7"/>
<dbReference type="HAMAP" id="MF_01350">
    <property type="entry name" value="NDH1_NuoH"/>
    <property type="match status" value="1"/>
</dbReference>
<comment type="subcellular location">
    <subcellularLocation>
        <location evidence="5 6">Cell membrane</location>
        <topology evidence="5 6">Multi-pass membrane protein</topology>
    </subcellularLocation>
    <subcellularLocation>
        <location evidence="1">Membrane</location>
        <topology evidence="1">Multi-pass membrane protein</topology>
    </subcellularLocation>
</comment>
<sequence>MTHLLDSLSEFQIFLLITIVKVVVVLVITLTAVAYTVLLERKLIGRMQNRWGPSRVGPFGLLQPLADGIKLFLKEDLTPLATEKPLFLIAPIIALTCALISVATVPFGAMHRVVVNGKANADIFQIADINVGLLVILGITSIGVYGIALSGWASNNKFALLGSLRATAQVISYELALGLSLVGVVLRAGSLRLRDIVDVQSTHGLLSWNILGGFAREPDGHGVVGWTVVGGFQLLAFFIYLMAAYAETNRSPFDLPEAESELVAGYHTEYSSMKFAMFFMAEYANMITVSCVATLLFFGGASSPLGHLLPDNFGGPILAAIFPILWFVAKIFCFLFLYIWVRSTLPRFRYDQLMDFGWKFLLPVAMANIVATSLVLALRG</sequence>
<dbReference type="GO" id="GO:0016655">
    <property type="term" value="F:oxidoreductase activity, acting on NAD(P)H, quinone or similar compound as acceptor"/>
    <property type="evidence" value="ECO:0007669"/>
    <property type="project" value="UniProtKB-UniRule"/>
</dbReference>
<gene>
    <name evidence="5" type="primary">nuoH</name>
    <name evidence="7" type="ORF">HDF16_003651</name>
</gene>
<dbReference type="GO" id="GO:0048038">
    <property type="term" value="F:quinone binding"/>
    <property type="evidence" value="ECO:0007669"/>
    <property type="project" value="UniProtKB-KW"/>
</dbReference>
<keyword evidence="5" id="KW-0830">Ubiquinone</keyword>
<evidence type="ECO:0000313" key="8">
    <source>
        <dbReference type="Proteomes" id="UP000540989"/>
    </source>
</evidence>
<comment type="similarity">
    <text evidence="5 6">Belongs to the complex I subunit 1 family.</text>
</comment>
<evidence type="ECO:0000256" key="2">
    <source>
        <dbReference type="ARBA" id="ARBA00022692"/>
    </source>
</evidence>
<dbReference type="InterPro" id="IPR001694">
    <property type="entry name" value="NADH_UbQ_OxRdtase_su1/FPO"/>
</dbReference>
<dbReference type="Pfam" id="PF00146">
    <property type="entry name" value="NADHdh"/>
    <property type="match status" value="1"/>
</dbReference>
<name>A0A7W7ZFH7_9BACT</name>
<evidence type="ECO:0000256" key="6">
    <source>
        <dbReference type="RuleBase" id="RU000471"/>
    </source>
</evidence>
<evidence type="ECO:0000313" key="7">
    <source>
        <dbReference type="EMBL" id="MBB5058928.1"/>
    </source>
</evidence>
<evidence type="ECO:0000256" key="5">
    <source>
        <dbReference type="HAMAP-Rule" id="MF_01350"/>
    </source>
</evidence>
<keyword evidence="5" id="KW-1003">Cell membrane</keyword>
<dbReference type="EMBL" id="JACHIP010000005">
    <property type="protein sequence ID" value="MBB5058928.1"/>
    <property type="molecule type" value="Genomic_DNA"/>
</dbReference>
<keyword evidence="5" id="KW-0874">Quinone</keyword>
<reference evidence="7 8" key="1">
    <citation type="submission" date="2020-08" db="EMBL/GenBank/DDBJ databases">
        <title>Genomic Encyclopedia of Type Strains, Phase IV (KMG-V): Genome sequencing to study the core and pangenomes of soil and plant-associated prokaryotes.</title>
        <authorList>
            <person name="Whitman W."/>
        </authorList>
    </citation>
    <scope>NUCLEOTIDE SEQUENCE [LARGE SCALE GENOMIC DNA]</scope>
    <source>
        <strain evidence="7 8">M8UP14</strain>
    </source>
</reference>
<dbReference type="RefSeq" id="WP_184219525.1">
    <property type="nucleotide sequence ID" value="NZ_JACHIP010000005.1"/>
</dbReference>
<organism evidence="7 8">
    <name type="scientific">Granulicella aggregans</name>
    <dbReference type="NCBI Taxonomy" id="474949"/>
    <lineage>
        <taxon>Bacteria</taxon>
        <taxon>Pseudomonadati</taxon>
        <taxon>Acidobacteriota</taxon>
        <taxon>Terriglobia</taxon>
        <taxon>Terriglobales</taxon>
        <taxon>Acidobacteriaceae</taxon>
        <taxon>Granulicella</taxon>
    </lineage>
</organism>
<protein>
    <recommendedName>
        <fullName evidence="5">NADH-quinone oxidoreductase subunit H</fullName>
        <ecNumber evidence="5">7.1.1.-</ecNumber>
    </recommendedName>
    <alternativeName>
        <fullName evidence="5">NADH dehydrogenase I subunit H</fullName>
    </alternativeName>
    <alternativeName>
        <fullName evidence="5">NDH-1 subunit H</fullName>
    </alternativeName>
</protein>
<comment type="subunit">
    <text evidence="5">NDH-1 is composed of 14 different subunits. Subunits NuoA, H, J, K, L, M, N constitute the membrane sector of the complex.</text>
</comment>
<comment type="caution">
    <text evidence="5">Lacks conserved residue(s) required for the propagation of feature annotation.</text>
</comment>
<keyword evidence="2 5" id="KW-0812">Transmembrane</keyword>
<evidence type="ECO:0000256" key="4">
    <source>
        <dbReference type="ARBA" id="ARBA00023136"/>
    </source>
</evidence>
<dbReference type="EC" id="7.1.1.-" evidence="5"/>
<keyword evidence="3 5" id="KW-1133">Transmembrane helix</keyword>
<evidence type="ECO:0000256" key="3">
    <source>
        <dbReference type="ARBA" id="ARBA00022989"/>
    </source>
</evidence>
<dbReference type="Proteomes" id="UP000540989">
    <property type="component" value="Unassembled WGS sequence"/>
</dbReference>
<accession>A0A7W7ZFH7</accession>
<comment type="function">
    <text evidence="5">NDH-1 shuttles electrons from NADH, via FMN and iron-sulfur (Fe-S) centers, to quinones in the respiratory chain. The immediate electron acceptor for the enzyme in this species is believed to be ubiquinone. Couples the redox reaction to proton translocation (for every two electrons transferred, four hydrogen ions are translocated across the cytoplasmic membrane), and thus conserves the redox energy in a proton gradient. This subunit may bind ubiquinone.</text>
</comment>
<dbReference type="GO" id="GO:0009060">
    <property type="term" value="P:aerobic respiration"/>
    <property type="evidence" value="ECO:0007669"/>
    <property type="project" value="TreeGrafter"/>
</dbReference>
<feature type="transmembrane region" description="Helical" evidence="5">
    <location>
        <begin position="223"/>
        <end position="243"/>
    </location>
</feature>
<feature type="transmembrane region" description="Helical" evidence="5">
    <location>
        <begin position="283"/>
        <end position="305"/>
    </location>
</feature>
<dbReference type="InterPro" id="IPR018086">
    <property type="entry name" value="NADH_UbQ_OxRdtase_su1_CS"/>
</dbReference>
<feature type="transmembrane region" description="Helical" evidence="5">
    <location>
        <begin position="86"/>
        <end position="109"/>
    </location>
</feature>
<comment type="catalytic activity">
    <reaction evidence="5">
        <text>a quinone + NADH + 5 H(+)(in) = a quinol + NAD(+) + 4 H(+)(out)</text>
        <dbReference type="Rhea" id="RHEA:57888"/>
        <dbReference type="ChEBI" id="CHEBI:15378"/>
        <dbReference type="ChEBI" id="CHEBI:24646"/>
        <dbReference type="ChEBI" id="CHEBI:57540"/>
        <dbReference type="ChEBI" id="CHEBI:57945"/>
        <dbReference type="ChEBI" id="CHEBI:132124"/>
    </reaction>
</comment>
<feature type="transmembrane region" description="Helical" evidence="5">
    <location>
        <begin position="129"/>
        <end position="149"/>
    </location>
</feature>
<feature type="transmembrane region" description="Helical" evidence="5">
    <location>
        <begin position="360"/>
        <end position="378"/>
    </location>
</feature>
<dbReference type="GO" id="GO:0003954">
    <property type="term" value="F:NADH dehydrogenase activity"/>
    <property type="evidence" value="ECO:0007669"/>
    <property type="project" value="TreeGrafter"/>
</dbReference>
<feature type="transmembrane region" description="Helical" evidence="5">
    <location>
        <begin position="12"/>
        <end position="38"/>
    </location>
</feature>
<feature type="transmembrane region" description="Helical" evidence="5">
    <location>
        <begin position="317"/>
        <end position="340"/>
    </location>
</feature>
<dbReference type="PROSITE" id="PS00667">
    <property type="entry name" value="COMPLEX1_ND1_1"/>
    <property type="match status" value="1"/>
</dbReference>
<dbReference type="PROSITE" id="PS00668">
    <property type="entry name" value="COMPLEX1_ND1_2"/>
    <property type="match status" value="1"/>
</dbReference>
<keyword evidence="4 5" id="KW-0472">Membrane</keyword>
<keyword evidence="5" id="KW-1278">Translocase</keyword>
<keyword evidence="8" id="KW-1185">Reference proteome</keyword>
<proteinExistence type="inferred from homology"/>
<dbReference type="GO" id="GO:0005886">
    <property type="term" value="C:plasma membrane"/>
    <property type="evidence" value="ECO:0007669"/>
    <property type="project" value="UniProtKB-SubCell"/>
</dbReference>
<dbReference type="PANTHER" id="PTHR11432:SF3">
    <property type="entry name" value="NADH-UBIQUINONE OXIDOREDUCTASE CHAIN 1"/>
    <property type="match status" value="1"/>
</dbReference>
<keyword evidence="5 6" id="KW-0520">NAD</keyword>